<dbReference type="GO" id="GO:0005829">
    <property type="term" value="C:cytosol"/>
    <property type="evidence" value="ECO:0007669"/>
    <property type="project" value="TreeGrafter"/>
</dbReference>
<keyword evidence="1 4" id="KW-0328">Glycosyltransferase</keyword>
<reference evidence="6 7" key="1">
    <citation type="submission" date="2018-04" db="EMBL/GenBank/DDBJ databases">
        <title>Novel Campyloabacter and Helicobacter Species and Strains.</title>
        <authorList>
            <person name="Mannion A.J."/>
            <person name="Shen Z."/>
            <person name="Fox J.G."/>
        </authorList>
    </citation>
    <scope>NUCLEOTIDE SEQUENCE [LARGE SCALE GENOMIC DNA]</scope>
    <source>
        <strain evidence="6 7">ATCC 700242</strain>
    </source>
</reference>
<organism evidence="6 7">
    <name type="scientific">Helicobacter cholecystus</name>
    <dbReference type="NCBI Taxonomy" id="45498"/>
    <lineage>
        <taxon>Bacteria</taxon>
        <taxon>Pseudomonadati</taxon>
        <taxon>Campylobacterota</taxon>
        <taxon>Epsilonproteobacteria</taxon>
        <taxon>Campylobacterales</taxon>
        <taxon>Helicobacteraceae</taxon>
        <taxon>Helicobacter</taxon>
    </lineage>
</organism>
<keyword evidence="4" id="KW-0479">Metal-binding</keyword>
<feature type="binding site" evidence="4">
    <location>
        <position position="227"/>
    </location>
    <ligand>
        <name>substrate</name>
    </ligand>
</feature>
<feature type="region of interest" description="RNA binding; important for wobble base 34 recognition" evidence="4">
    <location>
        <begin position="282"/>
        <end position="286"/>
    </location>
</feature>
<feature type="active site" description="Proton acceptor" evidence="4">
    <location>
        <position position="90"/>
    </location>
</feature>
<feature type="region of interest" description="RNA binding" evidence="4">
    <location>
        <begin position="258"/>
        <end position="264"/>
    </location>
</feature>
<evidence type="ECO:0000313" key="6">
    <source>
        <dbReference type="EMBL" id="RDU68786.1"/>
    </source>
</evidence>
<feature type="binding site" evidence="4">
    <location>
        <position position="346"/>
    </location>
    <ligand>
        <name>Zn(2+)</name>
        <dbReference type="ChEBI" id="CHEBI:29105"/>
    </ligand>
</feature>
<evidence type="ECO:0000256" key="2">
    <source>
        <dbReference type="ARBA" id="ARBA00022679"/>
    </source>
</evidence>
<dbReference type="OrthoDB" id="9805417at2"/>
<dbReference type="HAMAP" id="MF_00168">
    <property type="entry name" value="Q_tRNA_Tgt"/>
    <property type="match status" value="1"/>
</dbReference>
<evidence type="ECO:0000256" key="3">
    <source>
        <dbReference type="ARBA" id="ARBA00022694"/>
    </source>
</evidence>
<dbReference type="PANTHER" id="PTHR46499">
    <property type="entry name" value="QUEUINE TRNA-RIBOSYLTRANSFERASE"/>
    <property type="match status" value="1"/>
</dbReference>
<feature type="binding site" evidence="4">
    <location>
        <position position="315"/>
    </location>
    <ligand>
        <name>Zn(2+)</name>
        <dbReference type="ChEBI" id="CHEBI:29105"/>
    </ligand>
</feature>
<accession>A0A3D8IUY3</accession>
<dbReference type="RefSeq" id="WP_104723312.1">
    <property type="nucleotide sequence ID" value="NZ_FZNE01000001.1"/>
</dbReference>
<dbReference type="Proteomes" id="UP000257067">
    <property type="component" value="Unassembled WGS sequence"/>
</dbReference>
<dbReference type="Gene3D" id="3.20.20.105">
    <property type="entry name" value="Queuine tRNA-ribosyltransferase-like"/>
    <property type="match status" value="1"/>
</dbReference>
<comment type="pathway">
    <text evidence="4">tRNA modification; tRNA-queuosine biosynthesis.</text>
</comment>
<dbReference type="InterPro" id="IPR036511">
    <property type="entry name" value="TGT-like_sf"/>
</dbReference>
<evidence type="ECO:0000256" key="4">
    <source>
        <dbReference type="HAMAP-Rule" id="MF_00168"/>
    </source>
</evidence>
<feature type="binding site" evidence="4">
    <location>
        <begin position="90"/>
        <end position="94"/>
    </location>
    <ligand>
        <name>substrate</name>
    </ligand>
</feature>
<keyword evidence="7" id="KW-1185">Reference proteome</keyword>
<dbReference type="Pfam" id="PF01702">
    <property type="entry name" value="TGT"/>
    <property type="match status" value="1"/>
</dbReference>
<comment type="cofactor">
    <cofactor evidence="4">
        <name>Zn(2+)</name>
        <dbReference type="ChEBI" id="CHEBI:29105"/>
    </cofactor>
    <text evidence="4">Binds 1 zinc ion per subunit.</text>
</comment>
<dbReference type="AlphaFoldDB" id="A0A3D8IUY3"/>
<feature type="binding site" evidence="4">
    <location>
        <position position="320"/>
    </location>
    <ligand>
        <name>Zn(2+)</name>
        <dbReference type="ChEBI" id="CHEBI:29105"/>
    </ligand>
</feature>
<feature type="binding site" evidence="4">
    <location>
        <position position="191"/>
    </location>
    <ligand>
        <name>substrate</name>
    </ligand>
</feature>
<dbReference type="UniPathway" id="UPA00392"/>
<keyword evidence="4" id="KW-0862">Zinc</keyword>
<proteinExistence type="inferred from homology"/>
<comment type="caution">
    <text evidence="6">The sequence shown here is derived from an EMBL/GenBank/DDBJ whole genome shotgun (WGS) entry which is preliminary data.</text>
</comment>
<protein>
    <recommendedName>
        <fullName evidence="4">Queuine tRNA-ribosyltransferase</fullName>
        <ecNumber evidence="4">2.4.2.29</ecNumber>
    </recommendedName>
    <alternativeName>
        <fullName evidence="4">Guanine insertion enzyme</fullName>
    </alternativeName>
    <alternativeName>
        <fullName evidence="4">tRNA-guanine transglycosylase</fullName>
    </alternativeName>
</protein>
<dbReference type="NCBIfam" id="TIGR00430">
    <property type="entry name" value="Q_tRNA_tgt"/>
    <property type="match status" value="1"/>
</dbReference>
<dbReference type="NCBIfam" id="TIGR00449">
    <property type="entry name" value="tgt_general"/>
    <property type="match status" value="1"/>
</dbReference>
<dbReference type="EMBL" id="NXLU01000006">
    <property type="protein sequence ID" value="RDU68786.1"/>
    <property type="molecule type" value="Genomic_DNA"/>
</dbReference>
<dbReference type="InterPro" id="IPR004803">
    <property type="entry name" value="TGT"/>
</dbReference>
<feature type="domain" description="tRNA-guanine(15) transglycosylase-like" evidence="5">
    <location>
        <begin position="11"/>
        <end position="379"/>
    </location>
</feature>
<comment type="catalytic activity">
    <reaction evidence="4">
        <text>7-aminomethyl-7-carbaguanine + guanosine(34) in tRNA = 7-aminomethyl-7-carbaguanosine(34) in tRNA + guanine</text>
        <dbReference type="Rhea" id="RHEA:24104"/>
        <dbReference type="Rhea" id="RHEA-COMP:10341"/>
        <dbReference type="Rhea" id="RHEA-COMP:10342"/>
        <dbReference type="ChEBI" id="CHEBI:16235"/>
        <dbReference type="ChEBI" id="CHEBI:58703"/>
        <dbReference type="ChEBI" id="CHEBI:74269"/>
        <dbReference type="ChEBI" id="CHEBI:82833"/>
        <dbReference type="EC" id="2.4.2.29"/>
    </reaction>
</comment>
<evidence type="ECO:0000313" key="7">
    <source>
        <dbReference type="Proteomes" id="UP000257067"/>
    </source>
</evidence>
<dbReference type="GO" id="GO:0008616">
    <property type="term" value="P:tRNA queuosine(34) biosynthetic process"/>
    <property type="evidence" value="ECO:0007669"/>
    <property type="project" value="UniProtKB-UniRule"/>
</dbReference>
<evidence type="ECO:0000259" key="5">
    <source>
        <dbReference type="Pfam" id="PF01702"/>
    </source>
</evidence>
<dbReference type="InterPro" id="IPR002616">
    <property type="entry name" value="tRNA_ribo_trans-like"/>
</dbReference>
<dbReference type="PANTHER" id="PTHR46499:SF1">
    <property type="entry name" value="QUEUINE TRNA-RIBOSYLTRANSFERASE"/>
    <property type="match status" value="1"/>
</dbReference>
<dbReference type="EC" id="2.4.2.29" evidence="4"/>
<evidence type="ECO:0000256" key="1">
    <source>
        <dbReference type="ARBA" id="ARBA00022676"/>
    </source>
</evidence>
<gene>
    <name evidence="4" type="primary">tgt</name>
    <name evidence="6" type="ORF">CQA62_05195</name>
</gene>
<comment type="subunit">
    <text evidence="4">Homodimer. Within each dimer, one monomer is responsible for RNA recognition and catalysis, while the other monomer binds to the replacement base PreQ1.</text>
</comment>
<feature type="binding site" evidence="4">
    <location>
        <position position="142"/>
    </location>
    <ligand>
        <name>substrate</name>
    </ligand>
</feature>
<keyword evidence="3 4" id="KW-0819">tRNA processing</keyword>
<sequence length="383" mass="43451">MRFEVCNQDYHARALKLTFSHGEVLTPIFMPVGTQGVIKGLDYIDVQSHLNAKIILANTYHLYLRVGIERMKTLGGLHHFSGYSGNFLSDSGGFQAFSLGGKRKEGGIEFASHLDGSKHFFTPSKVLDIQYALNSDIMMILDDLVGLPANERRILQSIERTTQWAKQSLDYHALQKAQGKAQTNHIFAIVQGGVSEQYRTKSATELRELRSEVDGVTYEYDGYAIGGLAVGESSEEMYATLDFTLPLLPTHKPRYLMGVGTPENIIEAISRGVDMFDCVMPTRNARNATIFTSFGKLSIKSSRYALDENPLDSECDCYTCKHFSRAYLHHLFRCNELTYHRLATIHNLKYYLNLTQGAREAIMQNRFNEYKKEFYAKREICKD</sequence>
<dbReference type="GO" id="GO:0046872">
    <property type="term" value="F:metal ion binding"/>
    <property type="evidence" value="ECO:0007669"/>
    <property type="project" value="UniProtKB-KW"/>
</dbReference>
<keyword evidence="4" id="KW-0671">Queuosine biosynthesis</keyword>
<comment type="similarity">
    <text evidence="4">Belongs to the queuine tRNA-ribosyltransferase family.</text>
</comment>
<dbReference type="InterPro" id="IPR050076">
    <property type="entry name" value="ArchSynthase1/Queuine_TRR"/>
</dbReference>
<keyword evidence="2 4" id="KW-0808">Transferase</keyword>
<dbReference type="SUPFAM" id="SSF51713">
    <property type="entry name" value="tRNA-guanine transglycosylase"/>
    <property type="match status" value="1"/>
</dbReference>
<feature type="binding site" evidence="4">
    <location>
        <position position="317"/>
    </location>
    <ligand>
        <name>Zn(2+)</name>
        <dbReference type="ChEBI" id="CHEBI:29105"/>
    </ligand>
</feature>
<dbReference type="GO" id="GO:0008479">
    <property type="term" value="F:tRNA-guanosine(34) queuine transglycosylase activity"/>
    <property type="evidence" value="ECO:0007669"/>
    <property type="project" value="UniProtKB-UniRule"/>
</dbReference>
<feature type="active site" description="Nucleophile" evidence="4">
    <location>
        <position position="277"/>
    </location>
</feature>
<comment type="function">
    <text evidence="4">Catalyzes the base-exchange of a guanine (G) residue with the queuine precursor 7-aminomethyl-7-deazaguanine (PreQ1) at position 34 (anticodon wobble position) in tRNAs with GU(N) anticodons (tRNA-Asp, -Asn, -His and -Tyr). Catalysis occurs through a double-displacement mechanism. The nucleophile active site attacks the C1' of nucleotide 34 to detach the guanine base from the RNA, forming a covalent enzyme-RNA intermediate. The proton acceptor active site deprotonates the incoming PreQ1, allowing a nucleophilic attack on the C1' of the ribose to form the product. After dissociation, two additional enzymatic reactions on the tRNA convert PreQ1 to queuine (Q), resulting in the hypermodified nucleoside queuosine (7-(((4,5-cis-dihydroxy-2-cyclopenten-1-yl)amino)methyl)-7-deazaguanosine).</text>
</comment>
<name>A0A3D8IUY3_9HELI</name>